<keyword evidence="1" id="KW-1133">Transmembrane helix</keyword>
<dbReference type="EMBL" id="DRMN01000350">
    <property type="protein sequence ID" value="HFB55338.1"/>
    <property type="molecule type" value="Genomic_DNA"/>
</dbReference>
<name>A0A7C3GLS4_9PROT</name>
<protein>
    <submittedName>
        <fullName evidence="2">Uncharacterized protein</fullName>
    </submittedName>
</protein>
<feature type="non-terminal residue" evidence="2">
    <location>
        <position position="92"/>
    </location>
</feature>
<feature type="transmembrane region" description="Helical" evidence="1">
    <location>
        <begin position="36"/>
        <end position="57"/>
    </location>
</feature>
<proteinExistence type="predicted"/>
<sequence length="92" mass="10379">MFLIRWGMDAVGTDKMGTRLDLVWARFLVDPRHYQIIILSGLIWLGVMSYGISFPLWHPIACIGSALVTQFLGDKALGRRFDIRSPLISSLS</sequence>
<evidence type="ECO:0000313" key="2">
    <source>
        <dbReference type="EMBL" id="HFB55338.1"/>
    </source>
</evidence>
<keyword evidence="1" id="KW-0472">Membrane</keyword>
<reference evidence="2" key="1">
    <citation type="journal article" date="2020" name="mSystems">
        <title>Genome- and Community-Level Interaction Insights into Carbon Utilization and Element Cycling Functions of Hydrothermarchaeota in Hydrothermal Sediment.</title>
        <authorList>
            <person name="Zhou Z."/>
            <person name="Liu Y."/>
            <person name="Xu W."/>
            <person name="Pan J."/>
            <person name="Luo Z.H."/>
            <person name="Li M."/>
        </authorList>
    </citation>
    <scope>NUCLEOTIDE SEQUENCE [LARGE SCALE GENOMIC DNA]</scope>
    <source>
        <strain evidence="2">HyVt-489</strain>
    </source>
</reference>
<evidence type="ECO:0000256" key="1">
    <source>
        <dbReference type="SAM" id="Phobius"/>
    </source>
</evidence>
<organism evidence="2">
    <name type="scientific">Hellea balneolensis</name>
    <dbReference type="NCBI Taxonomy" id="287478"/>
    <lineage>
        <taxon>Bacteria</taxon>
        <taxon>Pseudomonadati</taxon>
        <taxon>Pseudomonadota</taxon>
        <taxon>Alphaproteobacteria</taxon>
        <taxon>Maricaulales</taxon>
        <taxon>Robiginitomaculaceae</taxon>
        <taxon>Hellea</taxon>
    </lineage>
</organism>
<dbReference type="Proteomes" id="UP000886042">
    <property type="component" value="Unassembled WGS sequence"/>
</dbReference>
<accession>A0A7C3GLS4</accession>
<dbReference type="AlphaFoldDB" id="A0A7C3GLS4"/>
<gene>
    <name evidence="2" type="ORF">ENJ46_05385</name>
</gene>
<comment type="caution">
    <text evidence="2">The sequence shown here is derived from an EMBL/GenBank/DDBJ whole genome shotgun (WGS) entry which is preliminary data.</text>
</comment>
<keyword evidence="1" id="KW-0812">Transmembrane</keyword>